<dbReference type="AlphaFoldDB" id="A0AAD8GQ22"/>
<evidence type="ECO:0000313" key="2">
    <source>
        <dbReference type="Proteomes" id="UP001237642"/>
    </source>
</evidence>
<protein>
    <submittedName>
        <fullName evidence="1">Uncharacterized protein</fullName>
    </submittedName>
</protein>
<evidence type="ECO:0000313" key="1">
    <source>
        <dbReference type="EMBL" id="KAK1352347.1"/>
    </source>
</evidence>
<reference evidence="1" key="2">
    <citation type="submission" date="2023-05" db="EMBL/GenBank/DDBJ databases">
        <authorList>
            <person name="Schelkunov M.I."/>
        </authorList>
    </citation>
    <scope>NUCLEOTIDE SEQUENCE</scope>
    <source>
        <strain evidence="1">Hsosn_3</strain>
        <tissue evidence="1">Leaf</tissue>
    </source>
</reference>
<dbReference type="Proteomes" id="UP001237642">
    <property type="component" value="Unassembled WGS sequence"/>
</dbReference>
<gene>
    <name evidence="1" type="ORF">POM88_053286</name>
</gene>
<proteinExistence type="predicted"/>
<accession>A0AAD8GQ22</accession>
<dbReference type="EMBL" id="JAUIZM010000017">
    <property type="protein sequence ID" value="KAK1352347.1"/>
    <property type="molecule type" value="Genomic_DNA"/>
</dbReference>
<comment type="caution">
    <text evidence="1">The sequence shown here is derived from an EMBL/GenBank/DDBJ whole genome shotgun (WGS) entry which is preliminary data.</text>
</comment>
<name>A0AAD8GQ22_9APIA</name>
<organism evidence="1 2">
    <name type="scientific">Heracleum sosnowskyi</name>
    <dbReference type="NCBI Taxonomy" id="360622"/>
    <lineage>
        <taxon>Eukaryota</taxon>
        <taxon>Viridiplantae</taxon>
        <taxon>Streptophyta</taxon>
        <taxon>Embryophyta</taxon>
        <taxon>Tracheophyta</taxon>
        <taxon>Spermatophyta</taxon>
        <taxon>Magnoliopsida</taxon>
        <taxon>eudicotyledons</taxon>
        <taxon>Gunneridae</taxon>
        <taxon>Pentapetalae</taxon>
        <taxon>asterids</taxon>
        <taxon>campanulids</taxon>
        <taxon>Apiales</taxon>
        <taxon>Apiaceae</taxon>
        <taxon>Apioideae</taxon>
        <taxon>apioid superclade</taxon>
        <taxon>Tordylieae</taxon>
        <taxon>Tordyliinae</taxon>
        <taxon>Heracleum</taxon>
    </lineage>
</organism>
<sequence length="120" mass="14134">MTWKALSDEFFMRTNCITEIRTWPKAIHHRRSRPIEIRARLFDLAEGLIREVFWIDVYPTEVVKSEIQVDDYKISKYHDISAFEGVEGVERFWSCYGSKYSCKYSMPCSLARGGRVDIVT</sequence>
<keyword evidence="2" id="KW-1185">Reference proteome</keyword>
<reference evidence="1" key="1">
    <citation type="submission" date="2023-02" db="EMBL/GenBank/DDBJ databases">
        <title>Genome of toxic invasive species Heracleum sosnowskyi carries increased number of genes despite the absence of recent whole-genome duplications.</title>
        <authorList>
            <person name="Schelkunov M."/>
            <person name="Shtratnikova V."/>
            <person name="Makarenko M."/>
            <person name="Klepikova A."/>
            <person name="Omelchenko D."/>
            <person name="Novikova G."/>
            <person name="Obukhova E."/>
            <person name="Bogdanov V."/>
            <person name="Penin A."/>
            <person name="Logacheva M."/>
        </authorList>
    </citation>
    <scope>NUCLEOTIDE SEQUENCE</scope>
    <source>
        <strain evidence="1">Hsosn_3</strain>
        <tissue evidence="1">Leaf</tissue>
    </source>
</reference>